<accession>A0A9X3J1T8</accession>
<feature type="domain" description="Teneurin-like YD-shell" evidence="3">
    <location>
        <begin position="87"/>
        <end position="224"/>
    </location>
</feature>
<reference evidence="4" key="1">
    <citation type="submission" date="2022-11" db="EMBL/GenBank/DDBJ databases">
        <title>Minimal conservation of predation-associated metabolite biosynthetic gene clusters underscores biosynthetic potential of Myxococcota including descriptions for ten novel species: Archangium lansinium sp. nov., Myxococcus landrumus sp. nov., Nannocystis bai.</title>
        <authorList>
            <person name="Ahearne A."/>
            <person name="Stevens C."/>
            <person name="Phillips K."/>
        </authorList>
    </citation>
    <scope>NUCLEOTIDE SEQUENCE</scope>
    <source>
        <strain evidence="4">Na p29</strain>
    </source>
</reference>
<dbReference type="Proteomes" id="UP001150924">
    <property type="component" value="Unassembled WGS sequence"/>
</dbReference>
<dbReference type="NCBIfam" id="TIGR03696">
    <property type="entry name" value="Rhs_assc_core"/>
    <property type="match status" value="1"/>
</dbReference>
<evidence type="ECO:0000256" key="1">
    <source>
        <dbReference type="ARBA" id="ARBA00022737"/>
    </source>
</evidence>
<dbReference type="Pfam" id="PF05593">
    <property type="entry name" value="RHS_repeat"/>
    <property type="match status" value="2"/>
</dbReference>
<dbReference type="Pfam" id="PF25023">
    <property type="entry name" value="TEN_YD-shell"/>
    <property type="match status" value="1"/>
</dbReference>
<keyword evidence="1" id="KW-0677">Repeat</keyword>
<evidence type="ECO:0000313" key="4">
    <source>
        <dbReference type="EMBL" id="MCY1013077.1"/>
    </source>
</evidence>
<dbReference type="Pfam" id="PF03527">
    <property type="entry name" value="RHS"/>
    <property type="match status" value="1"/>
</dbReference>
<evidence type="ECO:0000259" key="2">
    <source>
        <dbReference type="Pfam" id="PF03527"/>
    </source>
</evidence>
<dbReference type="PANTHER" id="PTHR32305:SF15">
    <property type="entry name" value="PROTEIN RHSA-RELATED"/>
    <property type="match status" value="1"/>
</dbReference>
<dbReference type="InterPro" id="IPR031325">
    <property type="entry name" value="RHS_repeat"/>
</dbReference>
<dbReference type="Gene3D" id="2.180.10.10">
    <property type="entry name" value="RHS repeat-associated core"/>
    <property type="match status" value="1"/>
</dbReference>
<evidence type="ECO:0000259" key="3">
    <source>
        <dbReference type="Pfam" id="PF25023"/>
    </source>
</evidence>
<feature type="domain" description="RHS protein conserved region" evidence="2">
    <location>
        <begin position="330"/>
        <end position="362"/>
    </location>
</feature>
<organism evidence="4 5">
    <name type="scientific">Nannocystis pusilla</name>
    <dbReference type="NCBI Taxonomy" id="889268"/>
    <lineage>
        <taxon>Bacteria</taxon>
        <taxon>Pseudomonadati</taxon>
        <taxon>Myxococcota</taxon>
        <taxon>Polyangia</taxon>
        <taxon>Nannocystales</taxon>
        <taxon>Nannocystaceae</taxon>
        <taxon>Nannocystis</taxon>
    </lineage>
</organism>
<gene>
    <name evidence="4" type="ORF">OV079_47610</name>
</gene>
<sequence length="541" mass="61904">MFERDALGRLVRAENPASKLTWEYDAVGRVVRSTQNGDIIDYAYDAGGNCTQRTLRPGLWQAVPHTTRYVHDAQGQLTALELARDRLEIERDPLGRPTRQASVSGYRLEQSFDARGALTEQRSTEVRRRYTYDGAGNLHTVQDARWGLTEYRHDRSDRILVAQRQRSGHESFRYDAVGLVAHARRVAPEGERDLAYLHDTAGRLHRVGDTEHTYDEAGRLVRKTVRRNGFRPQSWAYRWDSLDRLAEVRTPEGQIWRYSYDPLGRRVRKYNPATRESVHFTWDGDVLLREVFLKPRGAQHDQQVVRIVHWQHEPGTFVPLARLEDGQLSYVVTDHLGTPKELVTPTGEVVWRAHHAVWGAVLATDDASKCPIRFQGQYEDPETGLYYNRFRYYDPATSLYLSPDPIGLLGGLQPDAYVHNPNGWLDPLGLHLNSNNATGNFGIYEIRINGILHKYGKADLNRITQSTGLPTRLHQQVRKFGIIHGIENVEAKVIMEKLPTTKVAKDFETKVLQDYFDRTQIVPEGNKRSFKPILKPSPKCG</sequence>
<dbReference type="EMBL" id="JAPNKE010000002">
    <property type="protein sequence ID" value="MCY1013077.1"/>
    <property type="molecule type" value="Genomic_DNA"/>
</dbReference>
<dbReference type="InterPro" id="IPR001826">
    <property type="entry name" value="RHS"/>
</dbReference>
<name>A0A9X3J1T8_9BACT</name>
<evidence type="ECO:0000313" key="5">
    <source>
        <dbReference type="Proteomes" id="UP001150924"/>
    </source>
</evidence>
<proteinExistence type="predicted"/>
<protein>
    <submittedName>
        <fullName evidence="4">RHS domain-containing protein</fullName>
    </submittedName>
</protein>
<keyword evidence="5" id="KW-1185">Reference proteome</keyword>
<dbReference type="NCBIfam" id="TIGR01643">
    <property type="entry name" value="YD_repeat_2x"/>
    <property type="match status" value="1"/>
</dbReference>
<comment type="caution">
    <text evidence="4">The sequence shown here is derived from an EMBL/GenBank/DDBJ whole genome shotgun (WGS) entry which is preliminary data.</text>
</comment>
<dbReference type="AlphaFoldDB" id="A0A9X3J1T8"/>
<dbReference type="InterPro" id="IPR056823">
    <property type="entry name" value="TEN-like_YD-shell"/>
</dbReference>
<dbReference type="InterPro" id="IPR050708">
    <property type="entry name" value="T6SS_VgrG/RHS"/>
</dbReference>
<dbReference type="InterPro" id="IPR006530">
    <property type="entry name" value="YD"/>
</dbReference>
<dbReference type="PANTHER" id="PTHR32305">
    <property type="match status" value="1"/>
</dbReference>
<dbReference type="InterPro" id="IPR022385">
    <property type="entry name" value="Rhs_assc_core"/>
</dbReference>